<evidence type="ECO:0000256" key="1">
    <source>
        <dbReference type="SAM" id="Phobius"/>
    </source>
</evidence>
<dbReference type="InterPro" id="IPR053143">
    <property type="entry name" value="Arylsulfate_ST"/>
</dbReference>
<sequence>MSRRLSATPSPPSMRSSIASLGLLGLLGVTASPHGDAPARRDLSEAFFEASSWYDWGWYGARPHQRYRSIHAASPKPNLVLQSERCEEGLIFLEPRDRQSSDAGLVILDGEGNLVWTATQWPETKNVKVQTFNGSKYMTFWTRDEETSGDGYYVMLDEFYEVFREIRPASSLHGDVQDLAFTSEGTAILTVYHETQAPASKGDPSPRRIYDSVFQEIDLHSGAVLFEWHASHHFSVQESRARCGRRRGDPFDFFHINAVDKDSTTGNYLVSSRFMAAVASISGVDGHVQWQLGGAHNDFEDPSGELATAFSWDHQASWGQQGKNNVTTLTVIDGGRKTTVELDVDEMTMSLAGNPTLQPQKLLHHGQQSFVQLLPNQNVLVSWAHTPGFTEFSSDGEPLCETHLGPVRLAGLGFPSSSYRASKFAWAGRPHTKPALAMRPNRRNSGGSASLYVSWNGATDVDAWVLQSGPEPDGDVFVDHVIVPREGFETKIPVPTHSEEYLRVLALDGEWRFLERSESVSKRGGATTRPLWGKEHRHPRKGCYMLVWIVAGLAMVMTVVHRVIMSRRRRSAVARAVKADGVPSYDYKALPPA</sequence>
<gene>
    <name evidence="3" type="ORF">O9K51_07714</name>
</gene>
<dbReference type="InterPro" id="IPR039535">
    <property type="entry name" value="ASST-like"/>
</dbReference>
<organism evidence="3 4">
    <name type="scientific">Purpureocillium lavendulum</name>
    <dbReference type="NCBI Taxonomy" id="1247861"/>
    <lineage>
        <taxon>Eukaryota</taxon>
        <taxon>Fungi</taxon>
        <taxon>Dikarya</taxon>
        <taxon>Ascomycota</taxon>
        <taxon>Pezizomycotina</taxon>
        <taxon>Sordariomycetes</taxon>
        <taxon>Hypocreomycetidae</taxon>
        <taxon>Hypocreales</taxon>
        <taxon>Ophiocordycipitaceae</taxon>
        <taxon>Purpureocillium</taxon>
    </lineage>
</organism>
<dbReference type="EMBL" id="JAQHRD010000006">
    <property type="protein sequence ID" value="KAJ6439823.1"/>
    <property type="molecule type" value="Genomic_DNA"/>
</dbReference>
<protein>
    <submittedName>
        <fullName evidence="3">Leucine-rich repeat-containing protein 40</fullName>
    </submittedName>
</protein>
<dbReference type="Pfam" id="PF14269">
    <property type="entry name" value="Arylsulfotran_2"/>
    <property type="match status" value="1"/>
</dbReference>
<evidence type="ECO:0000313" key="4">
    <source>
        <dbReference type="Proteomes" id="UP001163105"/>
    </source>
</evidence>
<proteinExistence type="predicted"/>
<feature type="transmembrane region" description="Helical" evidence="1">
    <location>
        <begin position="544"/>
        <end position="565"/>
    </location>
</feature>
<keyword evidence="4" id="KW-1185">Reference proteome</keyword>
<name>A0AB34FL10_9HYPO</name>
<dbReference type="PANTHER" id="PTHR35340">
    <property type="entry name" value="PQQ ENZYME REPEAT PROTEIN-RELATED"/>
    <property type="match status" value="1"/>
</dbReference>
<keyword evidence="1" id="KW-0472">Membrane</keyword>
<dbReference type="AlphaFoldDB" id="A0AB34FL10"/>
<feature type="chain" id="PRO_5044331547" evidence="2">
    <location>
        <begin position="32"/>
        <end position="593"/>
    </location>
</feature>
<evidence type="ECO:0000313" key="3">
    <source>
        <dbReference type="EMBL" id="KAJ6439823.1"/>
    </source>
</evidence>
<feature type="signal peptide" evidence="2">
    <location>
        <begin position="1"/>
        <end position="31"/>
    </location>
</feature>
<keyword evidence="1" id="KW-1133">Transmembrane helix</keyword>
<dbReference type="PANTHER" id="PTHR35340:SF5">
    <property type="entry name" value="ASST-DOMAIN-CONTAINING PROTEIN"/>
    <property type="match status" value="1"/>
</dbReference>
<keyword evidence="2" id="KW-0732">Signal</keyword>
<accession>A0AB34FL10</accession>
<reference evidence="3" key="1">
    <citation type="submission" date="2023-01" db="EMBL/GenBank/DDBJ databases">
        <title>The growth and conidiation of Purpureocillium lavendulum are regulated by nitrogen source and histone H3K14 acetylation.</title>
        <authorList>
            <person name="Tang P."/>
            <person name="Han J."/>
            <person name="Zhang C."/>
            <person name="Tang P."/>
            <person name="Qi F."/>
            <person name="Zhang K."/>
            <person name="Liang L."/>
        </authorList>
    </citation>
    <scope>NUCLEOTIDE SEQUENCE</scope>
    <source>
        <strain evidence="3">YMF1.00683</strain>
    </source>
</reference>
<keyword evidence="1" id="KW-0812">Transmembrane</keyword>
<evidence type="ECO:0000256" key="2">
    <source>
        <dbReference type="SAM" id="SignalP"/>
    </source>
</evidence>
<comment type="caution">
    <text evidence="3">The sequence shown here is derived from an EMBL/GenBank/DDBJ whole genome shotgun (WGS) entry which is preliminary data.</text>
</comment>
<dbReference type="Proteomes" id="UP001163105">
    <property type="component" value="Unassembled WGS sequence"/>
</dbReference>